<evidence type="ECO:0000313" key="4">
    <source>
        <dbReference type="Proteomes" id="UP000246073"/>
    </source>
</evidence>
<dbReference type="EMBL" id="OOFM01000002">
    <property type="protein sequence ID" value="SPL62468.1"/>
    <property type="molecule type" value="Genomic_DNA"/>
</dbReference>
<proteinExistence type="inferred from homology"/>
<dbReference type="AlphaFoldDB" id="A0A2P9HEE5"/>
<dbReference type="PIRSF" id="PIRSF029218">
    <property type="entry name" value="ParE"/>
    <property type="match status" value="1"/>
</dbReference>
<keyword evidence="1" id="KW-1277">Toxin-antitoxin system</keyword>
<protein>
    <recommendedName>
        <fullName evidence="2">Toxin</fullName>
    </recommendedName>
</protein>
<evidence type="ECO:0000256" key="1">
    <source>
        <dbReference type="ARBA" id="ARBA00022649"/>
    </source>
</evidence>
<evidence type="ECO:0000313" key="3">
    <source>
        <dbReference type="EMBL" id="SPL62468.1"/>
    </source>
</evidence>
<comment type="similarity">
    <text evidence="2">Belongs to the RelE toxin family.</text>
</comment>
<sequence length="97" mass="11345">MRFDGYQLTPLAEADLEDIWVYTLREWPLEQANSYITDVMDAFEGLTEGSKRGRLTDIRPGYLKYAVGSHVIYFREHENTLLVVRILHGRMDVGRHM</sequence>
<name>A0A2P9HEE5_9HYPH</name>
<dbReference type="InterPro" id="IPR028344">
    <property type="entry name" value="ParE1/4"/>
</dbReference>
<evidence type="ECO:0000256" key="2">
    <source>
        <dbReference type="PIRNR" id="PIRNR029218"/>
    </source>
</evidence>
<dbReference type="Gene3D" id="3.30.2310.20">
    <property type="entry name" value="RelE-like"/>
    <property type="match status" value="1"/>
</dbReference>
<dbReference type="InterPro" id="IPR035093">
    <property type="entry name" value="RelE/ParE_toxin_dom_sf"/>
</dbReference>
<dbReference type="Pfam" id="PF05016">
    <property type="entry name" value="ParE_toxin"/>
    <property type="match status" value="1"/>
</dbReference>
<organism evidence="3 4">
    <name type="scientific">Ochrobactrum soli</name>
    <dbReference type="NCBI Taxonomy" id="2448455"/>
    <lineage>
        <taxon>Bacteria</taxon>
        <taxon>Pseudomonadati</taxon>
        <taxon>Pseudomonadota</taxon>
        <taxon>Alphaproteobacteria</taxon>
        <taxon>Hyphomicrobiales</taxon>
        <taxon>Brucellaceae</taxon>
        <taxon>Brucella/Ochrobactrum group</taxon>
        <taxon>Ochrobactrum</taxon>
    </lineage>
</organism>
<gene>
    <name evidence="3" type="ORF">OHAE_5536</name>
</gene>
<dbReference type="Proteomes" id="UP000246073">
    <property type="component" value="Unassembled WGS sequence"/>
</dbReference>
<accession>A0A2P9HEE5</accession>
<reference evidence="4" key="1">
    <citation type="submission" date="2017-12" db="EMBL/GenBank/DDBJ databases">
        <authorList>
            <person name="Diaz M."/>
        </authorList>
    </citation>
    <scope>NUCLEOTIDE SEQUENCE [LARGE SCALE GENOMIC DNA]</scope>
    <source>
        <strain evidence="4">FI11154</strain>
    </source>
</reference>
<dbReference type="InterPro" id="IPR007712">
    <property type="entry name" value="RelE/ParE_toxin"/>
</dbReference>
<dbReference type="RefSeq" id="WP_109366596.1">
    <property type="nucleotide sequence ID" value="NZ_OOFM01000002.1"/>
</dbReference>